<dbReference type="Proteomes" id="UP000000673">
    <property type="component" value="Unassembled WGS sequence"/>
</dbReference>
<evidence type="ECO:0000313" key="7">
    <source>
        <dbReference type="EMBL" id="ETN57969.1"/>
    </source>
</evidence>
<dbReference type="CDD" id="cd05380">
    <property type="entry name" value="CAP_euk"/>
    <property type="match status" value="1"/>
</dbReference>
<dbReference type="InterPro" id="IPR034763">
    <property type="entry name" value="P14a_insect"/>
</dbReference>
<dbReference type="VEuPathDB" id="VectorBase:ADAC010468"/>
<dbReference type="HOGENOM" id="CLU_035730_7_0_1"/>
<dbReference type="AlphaFoldDB" id="W5J5D9"/>
<proteinExistence type="inferred from homology"/>
<reference evidence="7 9" key="1">
    <citation type="journal article" date="2010" name="BMC Genomics">
        <title>Combination of measures distinguishes pre-miRNAs from other stem-loops in the genome of the newly sequenced Anopheles darlingi.</title>
        <authorList>
            <person name="Mendes N.D."/>
            <person name="Freitas A.T."/>
            <person name="Vasconcelos A.T."/>
            <person name="Sagot M.F."/>
        </authorList>
    </citation>
    <scope>NUCLEOTIDE SEQUENCE</scope>
</reference>
<comment type="similarity">
    <text evidence="2">Belongs to the CRISP family.</text>
</comment>
<reference evidence="8" key="4">
    <citation type="submission" date="2015-06" db="UniProtKB">
        <authorList>
            <consortium name="EnsemblMetazoa"/>
        </authorList>
    </citation>
    <scope>IDENTIFICATION</scope>
</reference>
<reference evidence="7" key="2">
    <citation type="submission" date="2010-05" db="EMBL/GenBank/DDBJ databases">
        <authorList>
            <person name="Almeida L.G."/>
            <person name="Nicolas M.F."/>
            <person name="Souza R.C."/>
            <person name="Vasconcelos A.T.R."/>
        </authorList>
    </citation>
    <scope>NUCLEOTIDE SEQUENCE</scope>
</reference>
<keyword evidence="4 5" id="KW-0732">Signal</keyword>
<dbReference type="SUPFAM" id="SSF55797">
    <property type="entry name" value="PR-1-like"/>
    <property type="match status" value="1"/>
</dbReference>
<dbReference type="InterPro" id="IPR014044">
    <property type="entry name" value="CAP_dom"/>
</dbReference>
<dbReference type="InterPro" id="IPR001283">
    <property type="entry name" value="CRISP-related"/>
</dbReference>
<dbReference type="EnsemblMetazoa" id="ADAC010468-RA">
    <property type="protein sequence ID" value="ADAC010468-PA"/>
    <property type="gene ID" value="ADAC010468"/>
</dbReference>
<feature type="domain" description="SCP" evidence="6">
    <location>
        <begin position="86"/>
        <end position="255"/>
    </location>
</feature>
<evidence type="ECO:0000256" key="5">
    <source>
        <dbReference type="SAM" id="SignalP"/>
    </source>
</evidence>
<dbReference type="OMA" id="LAECNVK"/>
<sequence length="298" mass="34093">MASLVQRLVAAILLVTTKDSYFDFACEASPHHEPHWHHSPYNSKDYCDSDYCQPRKANIGCGCNFSAPIGPGCIGKAATLHKLTQHQLDKLVHVHNHLRNILACGGLNRFPPAERMMQLRWDRELQALAECNVKNCKYAHDLCRNTERFRYAGQNIAKRTVCGRLLPLEEVFDRALNAWFDEFHDTTLEMLNKFPKSTPRKPIGHFTVMASDNVYYVGCALMSYAVRIGVYFDETGEDCRAYYFACNYSFNNLWGRPTYRGVHKPASGCKQGKSKSYPCLCSTREHYETAIDWDDEVL</sequence>
<dbReference type="PANTHER" id="PTHR10334">
    <property type="entry name" value="CYSTEINE-RICH SECRETORY PROTEIN-RELATED"/>
    <property type="match status" value="1"/>
</dbReference>
<dbReference type="InterPro" id="IPR035940">
    <property type="entry name" value="CAP_sf"/>
</dbReference>
<dbReference type="EMBL" id="ADMH02002184">
    <property type="protein sequence ID" value="ETN57969.1"/>
    <property type="molecule type" value="Genomic_DNA"/>
</dbReference>
<evidence type="ECO:0000256" key="1">
    <source>
        <dbReference type="ARBA" id="ARBA00004613"/>
    </source>
</evidence>
<reference evidence="7" key="3">
    <citation type="journal article" date="2013" name="Nucleic Acids Res.">
        <title>The genome of Anopheles darlingi, the main neotropical malaria vector.</title>
        <authorList>
            <person name="Marinotti O."/>
            <person name="Cerqueira G.C."/>
            <person name="de Almeida L.G."/>
            <person name="Ferro M.I."/>
            <person name="Loreto E.L."/>
            <person name="Zaha A."/>
            <person name="Teixeira S.M."/>
            <person name="Wespiser A.R."/>
            <person name="Almeida E Silva A."/>
            <person name="Schlindwein A.D."/>
            <person name="Pacheco A.C."/>
            <person name="Silva A.L."/>
            <person name="Graveley B.R."/>
            <person name="Walenz B.P."/>
            <person name="Lima Bde A."/>
            <person name="Ribeiro C.A."/>
            <person name="Nunes-Silva C.G."/>
            <person name="de Carvalho C.R."/>
            <person name="Soares C.M."/>
            <person name="de Menezes C.B."/>
            <person name="Matiolli C."/>
            <person name="Caffrey D."/>
            <person name="Araujo D.A."/>
            <person name="de Oliveira D.M."/>
            <person name="Golenbock D."/>
            <person name="Grisard E.C."/>
            <person name="Fantinatti-Garboggini F."/>
            <person name="de Carvalho F.M."/>
            <person name="Barcellos F.G."/>
            <person name="Prosdocimi F."/>
            <person name="May G."/>
            <person name="Azevedo Junior G.M."/>
            <person name="Guimaraes G.M."/>
            <person name="Goldman G.H."/>
            <person name="Padilha I.Q."/>
            <person name="Batista Jda S."/>
            <person name="Ferro J.A."/>
            <person name="Ribeiro J.M."/>
            <person name="Fietto J.L."/>
            <person name="Dabbas K.M."/>
            <person name="Cerdeira L."/>
            <person name="Agnez-Lima L.F."/>
            <person name="Brocchi M."/>
            <person name="de Carvalho M.O."/>
            <person name="Teixeira Mde M."/>
            <person name="Diniz Maia Mde M."/>
            <person name="Goldman M.H."/>
            <person name="Cruz Schneider M.P."/>
            <person name="Felipe M.S."/>
            <person name="Hungria M."/>
            <person name="Nicolas M.F."/>
            <person name="Pereira M."/>
            <person name="Montes M.A."/>
            <person name="Cantao M.E."/>
            <person name="Vincentz M."/>
            <person name="Rafael M.S."/>
            <person name="Silverman N."/>
            <person name="Stoco P.H."/>
            <person name="Souza R.C."/>
            <person name="Vicentini R."/>
            <person name="Gazzinelli R.T."/>
            <person name="Neves Rde O."/>
            <person name="Silva R."/>
            <person name="Astolfi-Filho S."/>
            <person name="Maciel T.E."/>
            <person name="Urmenyi T.P."/>
            <person name="Tadei W.P."/>
            <person name="Camargo E.P."/>
            <person name="de Vasconcelos A.T."/>
        </authorList>
    </citation>
    <scope>NUCLEOTIDE SEQUENCE</scope>
</reference>
<feature type="signal peptide" evidence="5">
    <location>
        <begin position="1"/>
        <end position="20"/>
    </location>
</feature>
<evidence type="ECO:0000313" key="8">
    <source>
        <dbReference type="EnsemblMetazoa" id="ADAC010468-PA"/>
    </source>
</evidence>
<keyword evidence="3" id="KW-0964">Secreted</keyword>
<dbReference type="eggNOG" id="KOG3017">
    <property type="taxonomic scope" value="Eukaryota"/>
</dbReference>
<dbReference type="SMART" id="SM00198">
    <property type="entry name" value="SCP"/>
    <property type="match status" value="1"/>
</dbReference>
<organism evidence="7">
    <name type="scientific">Anopheles darlingi</name>
    <name type="common">Mosquito</name>
    <dbReference type="NCBI Taxonomy" id="43151"/>
    <lineage>
        <taxon>Eukaryota</taxon>
        <taxon>Metazoa</taxon>
        <taxon>Ecdysozoa</taxon>
        <taxon>Arthropoda</taxon>
        <taxon>Hexapoda</taxon>
        <taxon>Insecta</taxon>
        <taxon>Pterygota</taxon>
        <taxon>Neoptera</taxon>
        <taxon>Endopterygota</taxon>
        <taxon>Diptera</taxon>
        <taxon>Nematocera</taxon>
        <taxon>Culicoidea</taxon>
        <taxon>Culicidae</taxon>
        <taxon>Anophelinae</taxon>
        <taxon>Anopheles</taxon>
    </lineage>
</organism>
<evidence type="ECO:0000256" key="4">
    <source>
        <dbReference type="ARBA" id="ARBA00022729"/>
    </source>
</evidence>
<dbReference type="Gene3D" id="3.40.33.10">
    <property type="entry name" value="CAP"/>
    <property type="match status" value="1"/>
</dbReference>
<dbReference type="PIRSF" id="PIRSF038921">
    <property type="entry name" value="P14a"/>
    <property type="match status" value="1"/>
</dbReference>
<keyword evidence="9" id="KW-1185">Reference proteome</keyword>
<comment type="subcellular location">
    <subcellularLocation>
        <location evidence="1">Secreted</location>
    </subcellularLocation>
</comment>
<evidence type="ECO:0000313" key="9">
    <source>
        <dbReference type="Proteomes" id="UP000000673"/>
    </source>
</evidence>
<dbReference type="VEuPathDB" id="VectorBase:ADAR2_011162"/>
<evidence type="ECO:0000256" key="2">
    <source>
        <dbReference type="ARBA" id="ARBA00009923"/>
    </source>
</evidence>
<name>W5J5D9_ANODA</name>
<dbReference type="GO" id="GO:0005576">
    <property type="term" value="C:extracellular region"/>
    <property type="evidence" value="ECO:0007669"/>
    <property type="project" value="UniProtKB-SubCell"/>
</dbReference>
<evidence type="ECO:0000259" key="6">
    <source>
        <dbReference type="SMART" id="SM00198"/>
    </source>
</evidence>
<feature type="chain" id="PRO_5010154887" description="SCP domain-containing protein" evidence="5">
    <location>
        <begin position="21"/>
        <end position="298"/>
    </location>
</feature>
<protein>
    <recommendedName>
        <fullName evidence="6">SCP domain-containing protein</fullName>
    </recommendedName>
</protein>
<evidence type="ECO:0000256" key="3">
    <source>
        <dbReference type="ARBA" id="ARBA00022525"/>
    </source>
</evidence>
<gene>
    <name evidence="7" type="ORF">AND_010468</name>
</gene>
<accession>W5J5D9</accession>
<dbReference type="Pfam" id="PF00188">
    <property type="entry name" value="CAP"/>
    <property type="match status" value="1"/>
</dbReference>